<dbReference type="Gene3D" id="1.10.10.10">
    <property type="entry name" value="Winged helix-like DNA-binding domain superfamily/Winged helix DNA-binding domain"/>
    <property type="match status" value="1"/>
</dbReference>
<dbReference type="SUPFAM" id="SSF52172">
    <property type="entry name" value="CheY-like"/>
    <property type="match status" value="1"/>
</dbReference>
<dbReference type="RefSeq" id="WP_249772618.1">
    <property type="nucleotide sequence ID" value="NZ_CP097332.1"/>
</dbReference>
<dbReference type="InterPro" id="IPR003018">
    <property type="entry name" value="GAF"/>
</dbReference>
<dbReference type="Pfam" id="PF03861">
    <property type="entry name" value="ANTAR"/>
    <property type="match status" value="1"/>
</dbReference>
<keyword evidence="2" id="KW-0418">Kinase</keyword>
<name>A0ABY4QZ41_9ACTN</name>
<evidence type="ECO:0000313" key="6">
    <source>
        <dbReference type="EMBL" id="UQX88835.1"/>
    </source>
</evidence>
<reference evidence="6" key="1">
    <citation type="journal article" date="2018" name="Int. J. Syst. Evol. Microbiol.">
        <title>Jatrophihabitans telluris sp. nov., isolated from sediment soil of lava forest wetlands and the emended description of the genus Jatrophihabitans.</title>
        <authorList>
            <person name="Lee K.C."/>
            <person name="Suh M.K."/>
            <person name="Eom M.K."/>
            <person name="Kim K.K."/>
            <person name="Kim J.S."/>
            <person name="Kim D.S."/>
            <person name="Ko S.H."/>
            <person name="Shin Y.K."/>
            <person name="Lee J.S."/>
        </authorList>
    </citation>
    <scope>NUCLEOTIDE SEQUENCE</scope>
    <source>
        <strain evidence="6">N237</strain>
    </source>
</reference>
<evidence type="ECO:0000256" key="3">
    <source>
        <dbReference type="ARBA" id="ARBA00023015"/>
    </source>
</evidence>
<evidence type="ECO:0000313" key="7">
    <source>
        <dbReference type="Proteomes" id="UP001056336"/>
    </source>
</evidence>
<reference evidence="6" key="2">
    <citation type="submission" date="2022-05" db="EMBL/GenBank/DDBJ databases">
        <authorList>
            <person name="Kim J.-S."/>
            <person name="Lee K."/>
            <person name="Suh M."/>
            <person name="Eom M."/>
            <person name="Kim J.-S."/>
            <person name="Kim D.-S."/>
            <person name="Ko S.-H."/>
            <person name="Shin Y."/>
            <person name="Lee J.-S."/>
        </authorList>
    </citation>
    <scope>NUCLEOTIDE SEQUENCE</scope>
    <source>
        <strain evidence="6">N237</strain>
    </source>
</reference>
<dbReference type="Pfam" id="PF13185">
    <property type="entry name" value="GAF_2"/>
    <property type="match status" value="1"/>
</dbReference>
<dbReference type="InterPro" id="IPR005561">
    <property type="entry name" value="ANTAR"/>
</dbReference>
<dbReference type="InterPro" id="IPR029016">
    <property type="entry name" value="GAF-like_dom_sf"/>
</dbReference>
<dbReference type="PIRSF" id="PIRSF036625">
    <property type="entry name" value="GAF_ANTAR"/>
    <property type="match status" value="1"/>
</dbReference>
<evidence type="ECO:0000259" key="5">
    <source>
        <dbReference type="PROSITE" id="PS50921"/>
    </source>
</evidence>
<dbReference type="Gene3D" id="3.30.450.40">
    <property type="match status" value="1"/>
</dbReference>
<dbReference type="InterPro" id="IPR011006">
    <property type="entry name" value="CheY-like_superfamily"/>
</dbReference>
<proteinExistence type="predicted"/>
<organism evidence="6 7">
    <name type="scientific">Jatrophihabitans telluris</name>
    <dbReference type="NCBI Taxonomy" id="2038343"/>
    <lineage>
        <taxon>Bacteria</taxon>
        <taxon>Bacillati</taxon>
        <taxon>Actinomycetota</taxon>
        <taxon>Actinomycetes</taxon>
        <taxon>Jatrophihabitantales</taxon>
        <taxon>Jatrophihabitantaceae</taxon>
        <taxon>Jatrophihabitans</taxon>
    </lineage>
</organism>
<feature type="domain" description="ANTAR" evidence="5">
    <location>
        <begin position="159"/>
        <end position="220"/>
    </location>
</feature>
<protein>
    <submittedName>
        <fullName evidence="6">GAF and ANTAR domain-containing protein</fullName>
    </submittedName>
</protein>
<accession>A0ABY4QZ41</accession>
<sequence>MADLDLAQLFAEMATNLDQQPTVDEALEETVRMAVEAVGSADHAGVSWCVRRREVDTPYATTSLVKELDRIQYELDEGPSLEAFEEGVATLVRDTSTDERFPRYSAAALERGVRSVLSCALSSPRRTIGALNFYAMHPDAFDDYGVELAKIYASHASIVLANRSLEQDLQVAVDTRGTIGQAMGILIERHRISPKNAFDMLVRGSQQSNMKLRDLAAHIVDTGLDPSAV</sequence>
<dbReference type="InterPro" id="IPR012074">
    <property type="entry name" value="GAF_ANTAR"/>
</dbReference>
<keyword evidence="1" id="KW-0808">Transferase</keyword>
<keyword evidence="7" id="KW-1185">Reference proteome</keyword>
<keyword evidence="4" id="KW-0804">Transcription</keyword>
<dbReference type="EMBL" id="CP097332">
    <property type="protein sequence ID" value="UQX88835.1"/>
    <property type="molecule type" value="Genomic_DNA"/>
</dbReference>
<evidence type="ECO:0000256" key="2">
    <source>
        <dbReference type="ARBA" id="ARBA00022777"/>
    </source>
</evidence>
<evidence type="ECO:0000256" key="1">
    <source>
        <dbReference type="ARBA" id="ARBA00022679"/>
    </source>
</evidence>
<dbReference type="InterPro" id="IPR036388">
    <property type="entry name" value="WH-like_DNA-bd_sf"/>
</dbReference>
<dbReference type="SUPFAM" id="SSF55781">
    <property type="entry name" value="GAF domain-like"/>
    <property type="match status" value="1"/>
</dbReference>
<evidence type="ECO:0000256" key="4">
    <source>
        <dbReference type="ARBA" id="ARBA00023163"/>
    </source>
</evidence>
<gene>
    <name evidence="6" type="ORF">M6D93_02255</name>
</gene>
<dbReference type="Proteomes" id="UP001056336">
    <property type="component" value="Chromosome"/>
</dbReference>
<dbReference type="SMART" id="SM01012">
    <property type="entry name" value="ANTAR"/>
    <property type="match status" value="1"/>
</dbReference>
<dbReference type="SMART" id="SM00065">
    <property type="entry name" value="GAF"/>
    <property type="match status" value="1"/>
</dbReference>
<dbReference type="PROSITE" id="PS50921">
    <property type="entry name" value="ANTAR"/>
    <property type="match status" value="1"/>
</dbReference>
<keyword evidence="3" id="KW-0805">Transcription regulation</keyword>